<dbReference type="InterPro" id="IPR016181">
    <property type="entry name" value="Acyl_CoA_acyltransferase"/>
</dbReference>
<dbReference type="CDD" id="cd04301">
    <property type="entry name" value="NAT_SF"/>
    <property type="match status" value="1"/>
</dbReference>
<reference evidence="2 3" key="1">
    <citation type="submission" date="2021-02" db="EMBL/GenBank/DDBJ databases">
        <title>Paenibacillus tianjinensis sp. nov.</title>
        <authorList>
            <person name="Liu H."/>
        </authorList>
    </citation>
    <scope>NUCLEOTIDE SEQUENCE [LARGE SCALE GENOMIC DNA]</scope>
    <source>
        <strain evidence="2 3">TB2019</strain>
    </source>
</reference>
<accession>A0ABX7L685</accession>
<protein>
    <submittedName>
        <fullName evidence="2">GNAT family N-acetyltransferase</fullName>
    </submittedName>
</protein>
<dbReference type="SUPFAM" id="SSF55729">
    <property type="entry name" value="Acyl-CoA N-acyltransferases (Nat)"/>
    <property type="match status" value="1"/>
</dbReference>
<dbReference type="Pfam" id="PF00583">
    <property type="entry name" value="Acetyltransf_1"/>
    <property type="match status" value="1"/>
</dbReference>
<gene>
    <name evidence="2" type="ORF">JRJ22_15590</name>
</gene>
<organism evidence="2 3">
    <name type="scientific">Paenibacillus tianjinensis</name>
    <dbReference type="NCBI Taxonomy" id="2810347"/>
    <lineage>
        <taxon>Bacteria</taxon>
        <taxon>Bacillati</taxon>
        <taxon>Bacillota</taxon>
        <taxon>Bacilli</taxon>
        <taxon>Bacillales</taxon>
        <taxon>Paenibacillaceae</taxon>
        <taxon>Paenibacillus</taxon>
    </lineage>
</organism>
<dbReference type="PROSITE" id="PS51186">
    <property type="entry name" value="GNAT"/>
    <property type="match status" value="1"/>
</dbReference>
<name>A0ABX7L685_9BACL</name>
<evidence type="ECO:0000313" key="3">
    <source>
        <dbReference type="Proteomes" id="UP000663452"/>
    </source>
</evidence>
<keyword evidence="3" id="KW-1185">Reference proteome</keyword>
<proteinExistence type="predicted"/>
<dbReference type="Gene3D" id="3.40.630.30">
    <property type="match status" value="1"/>
</dbReference>
<feature type="domain" description="N-acetyltransferase" evidence="1">
    <location>
        <begin position="138"/>
        <end position="269"/>
    </location>
</feature>
<dbReference type="InterPro" id="IPR000182">
    <property type="entry name" value="GNAT_dom"/>
</dbReference>
<sequence>MIRKLHEADRTRLMELVGRNPAINLYIIGDVENFGFDQEFLELWGECNSPDGPLKAILVRYYNSYLPYAEGPFDVDGFAGLVRLNKEAEMISGATDVVQAFRERMNIRDEKQMYFAELKELGEVPRPATAASLAIQKATIQHVDAICTLTDQIEEFLSRPDDSRKSLHKTLESGTGRTYFVEQDGKIIATASTSAENSLSAMIVAVATHPQYRNQGLASHLMAKLCADMLAEGKSLCLFYNNPQAGLIYKKLGFRDIGSWTMMYLNPPL</sequence>
<dbReference type="EMBL" id="CP070969">
    <property type="protein sequence ID" value="QSF42736.1"/>
    <property type="molecule type" value="Genomic_DNA"/>
</dbReference>
<evidence type="ECO:0000313" key="2">
    <source>
        <dbReference type="EMBL" id="QSF42736.1"/>
    </source>
</evidence>
<evidence type="ECO:0000259" key="1">
    <source>
        <dbReference type="PROSITE" id="PS51186"/>
    </source>
</evidence>
<dbReference type="Proteomes" id="UP000663452">
    <property type="component" value="Chromosome"/>
</dbReference>
<dbReference type="RefSeq" id="WP_206100421.1">
    <property type="nucleotide sequence ID" value="NZ_CP070969.1"/>
</dbReference>